<feature type="non-terminal residue" evidence="11">
    <location>
        <position position="1"/>
    </location>
</feature>
<keyword evidence="8 9" id="KW-0472">Membrane</keyword>
<dbReference type="Pfam" id="PF00005">
    <property type="entry name" value="ABC_tran"/>
    <property type="match status" value="1"/>
</dbReference>
<gene>
    <name evidence="11" type="ORF">ILUMI_11595</name>
</gene>
<sequence>MDSVSENDKAPYTPCTSMQCPSVNIEFQDLSYSVKGRGECKEILKQVNGTFYSGELTAILGSSGSGKTTLLNVLSGCTLEGITGNIIINGKQRKMKHFHTITTYIMQENYLQPQLTTNESMLVAAALKLGNGISAQERKDTVKDVLSLLKLENCFDTRVEYLSGGEKKRLAIALEIVSNPPVIFLDEPMSGLDTVAIKQCVEVLQILASQGRTVVCTVHQPSVPTFQKFDQVYFLADGMCVYNGSTSNIIPFLSSIDLECPITYSPAEFVIESTQISKENLSSLADAIQNGRINKRDHTSNQINDCSVLDTNKKIRFAASFWMQFSTLYGRMMLQTSRNKARIAMQLFSYLILAVTYGLLFLGIGNNAELATSNFKYFTFSTLIFMYLHMFPHALLFPFEFELLKREYFNRWYGLKPYFLALILRNIPTMIVLGLMFIVITYLMTDQPLEWHRFLKFCLVCLLVAFASEGLGYAIGSICSPT</sequence>
<dbReference type="InterPro" id="IPR050352">
    <property type="entry name" value="ABCG_transporters"/>
</dbReference>
<feature type="domain" description="ABC transporter" evidence="10">
    <location>
        <begin position="25"/>
        <end position="262"/>
    </location>
</feature>
<dbReference type="InterPro" id="IPR003439">
    <property type="entry name" value="ABC_transporter-like_ATP-bd"/>
</dbReference>
<feature type="transmembrane region" description="Helical" evidence="9">
    <location>
        <begin position="377"/>
        <end position="397"/>
    </location>
</feature>
<dbReference type="Proteomes" id="UP000801492">
    <property type="component" value="Unassembled WGS sequence"/>
</dbReference>
<dbReference type="FunFam" id="3.40.50.300:FF:001077">
    <property type="entry name" value="Uncharacterized protein, isoform A"/>
    <property type="match status" value="1"/>
</dbReference>
<dbReference type="GO" id="GO:0005886">
    <property type="term" value="C:plasma membrane"/>
    <property type="evidence" value="ECO:0007669"/>
    <property type="project" value="TreeGrafter"/>
</dbReference>
<evidence type="ECO:0000256" key="8">
    <source>
        <dbReference type="ARBA" id="ARBA00023136"/>
    </source>
</evidence>
<comment type="caution">
    <text evidence="11">The sequence shown here is derived from an EMBL/GenBank/DDBJ whole genome shotgun (WGS) entry which is preliminary data.</text>
</comment>
<dbReference type="InterPro" id="IPR027417">
    <property type="entry name" value="P-loop_NTPase"/>
</dbReference>
<evidence type="ECO:0000256" key="6">
    <source>
        <dbReference type="ARBA" id="ARBA00022840"/>
    </source>
</evidence>
<dbReference type="InterPro" id="IPR003593">
    <property type="entry name" value="AAA+_ATPase"/>
</dbReference>
<dbReference type="PROSITE" id="PS00211">
    <property type="entry name" value="ABC_TRANSPORTER_1"/>
    <property type="match status" value="1"/>
</dbReference>
<reference evidence="11" key="1">
    <citation type="submission" date="2019-08" db="EMBL/GenBank/DDBJ databases">
        <title>The genome of the North American firefly Photinus pyralis.</title>
        <authorList>
            <consortium name="Photinus pyralis genome working group"/>
            <person name="Fallon T.R."/>
            <person name="Sander Lower S.E."/>
            <person name="Weng J.-K."/>
        </authorList>
    </citation>
    <scope>NUCLEOTIDE SEQUENCE</scope>
    <source>
        <strain evidence="11">TRF0915ILg1</strain>
        <tissue evidence="11">Whole body</tissue>
    </source>
</reference>
<keyword evidence="7 9" id="KW-1133">Transmembrane helix</keyword>
<dbReference type="SMART" id="SM00382">
    <property type="entry name" value="AAA"/>
    <property type="match status" value="1"/>
</dbReference>
<dbReference type="PANTHER" id="PTHR48041">
    <property type="entry name" value="ABC TRANSPORTER G FAMILY MEMBER 28"/>
    <property type="match status" value="1"/>
</dbReference>
<keyword evidence="6" id="KW-0067">ATP-binding</keyword>
<dbReference type="InterPro" id="IPR013525">
    <property type="entry name" value="ABC2_TM"/>
</dbReference>
<comment type="subcellular location">
    <subcellularLocation>
        <location evidence="1">Membrane</location>
        <topology evidence="1">Multi-pass membrane protein</topology>
    </subcellularLocation>
</comment>
<evidence type="ECO:0000256" key="7">
    <source>
        <dbReference type="ARBA" id="ARBA00022989"/>
    </source>
</evidence>
<dbReference type="PANTHER" id="PTHR48041:SF105">
    <property type="entry name" value="FI02074P"/>
    <property type="match status" value="1"/>
</dbReference>
<dbReference type="Pfam" id="PF01061">
    <property type="entry name" value="ABC2_membrane"/>
    <property type="match status" value="1"/>
</dbReference>
<evidence type="ECO:0000256" key="2">
    <source>
        <dbReference type="ARBA" id="ARBA00005814"/>
    </source>
</evidence>
<evidence type="ECO:0000313" key="12">
    <source>
        <dbReference type="Proteomes" id="UP000801492"/>
    </source>
</evidence>
<evidence type="ECO:0000256" key="3">
    <source>
        <dbReference type="ARBA" id="ARBA00022448"/>
    </source>
</evidence>
<evidence type="ECO:0000256" key="4">
    <source>
        <dbReference type="ARBA" id="ARBA00022692"/>
    </source>
</evidence>
<evidence type="ECO:0000256" key="5">
    <source>
        <dbReference type="ARBA" id="ARBA00022741"/>
    </source>
</evidence>
<dbReference type="OrthoDB" id="66620at2759"/>
<dbReference type="Gene3D" id="3.40.50.300">
    <property type="entry name" value="P-loop containing nucleotide triphosphate hydrolases"/>
    <property type="match status" value="1"/>
</dbReference>
<evidence type="ECO:0000256" key="1">
    <source>
        <dbReference type="ARBA" id="ARBA00004141"/>
    </source>
</evidence>
<dbReference type="EMBL" id="VTPC01006871">
    <property type="protein sequence ID" value="KAF2894578.1"/>
    <property type="molecule type" value="Genomic_DNA"/>
</dbReference>
<keyword evidence="3" id="KW-0813">Transport</keyword>
<evidence type="ECO:0000259" key="10">
    <source>
        <dbReference type="PROSITE" id="PS50893"/>
    </source>
</evidence>
<name>A0A8K0CVP9_IGNLU</name>
<evidence type="ECO:0000256" key="9">
    <source>
        <dbReference type="SAM" id="Phobius"/>
    </source>
</evidence>
<feature type="transmembrane region" description="Helical" evidence="9">
    <location>
        <begin position="346"/>
        <end position="365"/>
    </location>
</feature>
<comment type="similarity">
    <text evidence="2">Belongs to the ABC transporter superfamily. ABCG family. Eye pigment precursor importer (TC 3.A.1.204) subfamily.</text>
</comment>
<keyword evidence="5" id="KW-0547">Nucleotide-binding</keyword>
<dbReference type="GO" id="GO:0005524">
    <property type="term" value="F:ATP binding"/>
    <property type="evidence" value="ECO:0007669"/>
    <property type="project" value="UniProtKB-KW"/>
</dbReference>
<dbReference type="GO" id="GO:0016887">
    <property type="term" value="F:ATP hydrolysis activity"/>
    <property type="evidence" value="ECO:0007669"/>
    <property type="project" value="InterPro"/>
</dbReference>
<dbReference type="PROSITE" id="PS50893">
    <property type="entry name" value="ABC_TRANSPORTER_2"/>
    <property type="match status" value="1"/>
</dbReference>
<evidence type="ECO:0000313" key="11">
    <source>
        <dbReference type="EMBL" id="KAF2894578.1"/>
    </source>
</evidence>
<dbReference type="SUPFAM" id="SSF52540">
    <property type="entry name" value="P-loop containing nucleoside triphosphate hydrolases"/>
    <property type="match status" value="1"/>
</dbReference>
<proteinExistence type="inferred from homology"/>
<accession>A0A8K0CVP9</accession>
<keyword evidence="4 9" id="KW-0812">Transmembrane</keyword>
<keyword evidence="12" id="KW-1185">Reference proteome</keyword>
<feature type="transmembrane region" description="Helical" evidence="9">
    <location>
        <begin position="454"/>
        <end position="476"/>
    </location>
</feature>
<organism evidence="11 12">
    <name type="scientific">Ignelater luminosus</name>
    <name type="common">Cucubano</name>
    <name type="synonym">Pyrophorus luminosus</name>
    <dbReference type="NCBI Taxonomy" id="2038154"/>
    <lineage>
        <taxon>Eukaryota</taxon>
        <taxon>Metazoa</taxon>
        <taxon>Ecdysozoa</taxon>
        <taxon>Arthropoda</taxon>
        <taxon>Hexapoda</taxon>
        <taxon>Insecta</taxon>
        <taxon>Pterygota</taxon>
        <taxon>Neoptera</taxon>
        <taxon>Endopterygota</taxon>
        <taxon>Coleoptera</taxon>
        <taxon>Polyphaga</taxon>
        <taxon>Elateriformia</taxon>
        <taxon>Elateroidea</taxon>
        <taxon>Elateridae</taxon>
        <taxon>Agrypninae</taxon>
        <taxon>Pyrophorini</taxon>
        <taxon>Ignelater</taxon>
    </lineage>
</organism>
<feature type="transmembrane region" description="Helical" evidence="9">
    <location>
        <begin position="418"/>
        <end position="442"/>
    </location>
</feature>
<dbReference type="AlphaFoldDB" id="A0A8K0CVP9"/>
<protein>
    <recommendedName>
        <fullName evidence="10">ABC transporter domain-containing protein</fullName>
    </recommendedName>
</protein>
<dbReference type="GO" id="GO:0140359">
    <property type="term" value="F:ABC-type transporter activity"/>
    <property type="evidence" value="ECO:0007669"/>
    <property type="project" value="InterPro"/>
</dbReference>
<dbReference type="InterPro" id="IPR017871">
    <property type="entry name" value="ABC_transporter-like_CS"/>
</dbReference>